<sequence length="97" mass="11035">MADELANLDAKMMVLQEYIQYLQADLADPPTQMEREEYIQYLQADLADPPTQMEREARVRTVVEERNNLLAARQTLVEVKHAIAASQFEGAGPSKKK</sequence>
<name>A0ACB0L5U6_TRIPR</name>
<evidence type="ECO:0000313" key="1">
    <source>
        <dbReference type="EMBL" id="CAJ2664792.1"/>
    </source>
</evidence>
<protein>
    <submittedName>
        <fullName evidence="1">Uncharacterized protein</fullName>
    </submittedName>
</protein>
<dbReference type="Proteomes" id="UP001177021">
    <property type="component" value="Unassembled WGS sequence"/>
</dbReference>
<accession>A0ACB0L5U6</accession>
<reference evidence="1" key="1">
    <citation type="submission" date="2023-10" db="EMBL/GenBank/DDBJ databases">
        <authorList>
            <person name="Rodriguez Cubillos JULIANA M."/>
            <person name="De Vega J."/>
        </authorList>
    </citation>
    <scope>NUCLEOTIDE SEQUENCE</scope>
</reference>
<gene>
    <name evidence="1" type="ORF">MILVUS5_LOCUS29914</name>
</gene>
<proteinExistence type="predicted"/>
<organism evidence="1 2">
    <name type="scientific">Trifolium pratense</name>
    <name type="common">Red clover</name>
    <dbReference type="NCBI Taxonomy" id="57577"/>
    <lineage>
        <taxon>Eukaryota</taxon>
        <taxon>Viridiplantae</taxon>
        <taxon>Streptophyta</taxon>
        <taxon>Embryophyta</taxon>
        <taxon>Tracheophyta</taxon>
        <taxon>Spermatophyta</taxon>
        <taxon>Magnoliopsida</taxon>
        <taxon>eudicotyledons</taxon>
        <taxon>Gunneridae</taxon>
        <taxon>Pentapetalae</taxon>
        <taxon>rosids</taxon>
        <taxon>fabids</taxon>
        <taxon>Fabales</taxon>
        <taxon>Fabaceae</taxon>
        <taxon>Papilionoideae</taxon>
        <taxon>50 kb inversion clade</taxon>
        <taxon>NPAAA clade</taxon>
        <taxon>Hologalegina</taxon>
        <taxon>IRL clade</taxon>
        <taxon>Trifolieae</taxon>
        <taxon>Trifolium</taxon>
    </lineage>
</organism>
<keyword evidence="2" id="KW-1185">Reference proteome</keyword>
<dbReference type="EMBL" id="CASHSV030000409">
    <property type="protein sequence ID" value="CAJ2664792.1"/>
    <property type="molecule type" value="Genomic_DNA"/>
</dbReference>
<comment type="caution">
    <text evidence="1">The sequence shown here is derived from an EMBL/GenBank/DDBJ whole genome shotgun (WGS) entry which is preliminary data.</text>
</comment>
<evidence type="ECO:0000313" key="2">
    <source>
        <dbReference type="Proteomes" id="UP001177021"/>
    </source>
</evidence>